<sequence length="154" mass="16130">MYQPYIPLSQPFSPCLALARELVNRLWVTTGKIPAAALRLLAVLNVLSASARLAAAAALNFSDRDGPRSSRQNDVAALRLLAVLNVLSASARLAAAAALNLSGRDGRRSSRQNDAAALRLLAVLNVLSASARLASAAAPNNPGHQPQGVEYEPV</sequence>
<gene>
    <name evidence="1" type="ORF">J1C50_03895</name>
</gene>
<dbReference type="EMBL" id="JAFLRD010000003">
    <property type="protein sequence ID" value="MBO0414644.1"/>
    <property type="molecule type" value="Genomic_DNA"/>
</dbReference>
<evidence type="ECO:0000313" key="1">
    <source>
        <dbReference type="EMBL" id="MBO0414644.1"/>
    </source>
</evidence>
<name>A0ABS3GHW6_9NEIS</name>
<dbReference type="Proteomes" id="UP000664349">
    <property type="component" value="Unassembled WGS sequence"/>
</dbReference>
<protein>
    <submittedName>
        <fullName evidence="1">Uncharacterized protein</fullName>
    </submittedName>
</protein>
<comment type="caution">
    <text evidence="1">The sequence shown here is derived from an EMBL/GenBank/DDBJ whole genome shotgun (WGS) entry which is preliminary data.</text>
</comment>
<proteinExistence type="predicted"/>
<dbReference type="RefSeq" id="WP_152596876.1">
    <property type="nucleotide sequence ID" value="NZ_JAEILV010000003.1"/>
</dbReference>
<evidence type="ECO:0000313" key="2">
    <source>
        <dbReference type="Proteomes" id="UP000664349"/>
    </source>
</evidence>
<reference evidence="1 2" key="1">
    <citation type="submission" date="2021-03" db="EMBL/GenBank/DDBJ databases">
        <title>First Case of infection caused by Chromobacterium haemolyticum derived from water in China.</title>
        <authorList>
            <person name="Chen J."/>
            <person name="Liu C."/>
        </authorList>
    </citation>
    <scope>NUCLEOTIDE SEQUENCE [LARGE SCALE GENOMIC DNA]</scope>
    <source>
        <strain evidence="1 2">WJ-5</strain>
    </source>
</reference>
<organism evidence="1 2">
    <name type="scientific">Chromobacterium haemolyticum</name>
    <dbReference type="NCBI Taxonomy" id="394935"/>
    <lineage>
        <taxon>Bacteria</taxon>
        <taxon>Pseudomonadati</taxon>
        <taxon>Pseudomonadota</taxon>
        <taxon>Betaproteobacteria</taxon>
        <taxon>Neisseriales</taxon>
        <taxon>Chromobacteriaceae</taxon>
        <taxon>Chromobacterium</taxon>
    </lineage>
</organism>
<keyword evidence="2" id="KW-1185">Reference proteome</keyword>
<accession>A0ABS3GHW6</accession>